<comment type="caution">
    <text evidence="2">The sequence shown here is derived from an EMBL/GenBank/DDBJ whole genome shotgun (WGS) entry which is preliminary data.</text>
</comment>
<feature type="non-terminal residue" evidence="2">
    <location>
        <position position="1"/>
    </location>
</feature>
<keyword evidence="3" id="KW-1185">Reference proteome</keyword>
<proteinExistence type="predicted"/>
<dbReference type="EMBL" id="JANPWB010000002">
    <property type="protein sequence ID" value="KAJ1211318.1"/>
    <property type="molecule type" value="Genomic_DNA"/>
</dbReference>
<feature type="non-terminal residue" evidence="2">
    <location>
        <position position="129"/>
    </location>
</feature>
<accession>A0AAV7WD94</accession>
<feature type="compositionally biased region" description="Basic and acidic residues" evidence="1">
    <location>
        <begin position="119"/>
        <end position="129"/>
    </location>
</feature>
<sequence length="129" mass="13864">GVGIGVVNVRGILQPRWRPGRELSFRAPARAYHKKNLRAPPRAAEWGAEETGDCLGTQCLPGSSGLPQSPRRGCESRRAGTSGWPRPRGTPGTPGTEPRDRGTATTEAARPLVRHRRSGERERGGANPP</sequence>
<organism evidence="2 3">
    <name type="scientific">Pleurodeles waltl</name>
    <name type="common">Iberian ribbed newt</name>
    <dbReference type="NCBI Taxonomy" id="8319"/>
    <lineage>
        <taxon>Eukaryota</taxon>
        <taxon>Metazoa</taxon>
        <taxon>Chordata</taxon>
        <taxon>Craniata</taxon>
        <taxon>Vertebrata</taxon>
        <taxon>Euteleostomi</taxon>
        <taxon>Amphibia</taxon>
        <taxon>Batrachia</taxon>
        <taxon>Caudata</taxon>
        <taxon>Salamandroidea</taxon>
        <taxon>Salamandridae</taxon>
        <taxon>Pleurodelinae</taxon>
        <taxon>Pleurodeles</taxon>
    </lineage>
</organism>
<reference evidence="2" key="1">
    <citation type="journal article" date="2022" name="bioRxiv">
        <title>Sequencing and chromosome-scale assembly of the giantPleurodeles waltlgenome.</title>
        <authorList>
            <person name="Brown T."/>
            <person name="Elewa A."/>
            <person name="Iarovenko S."/>
            <person name="Subramanian E."/>
            <person name="Araus A.J."/>
            <person name="Petzold A."/>
            <person name="Susuki M."/>
            <person name="Suzuki K.-i.T."/>
            <person name="Hayashi T."/>
            <person name="Toyoda A."/>
            <person name="Oliveira C."/>
            <person name="Osipova E."/>
            <person name="Leigh N.D."/>
            <person name="Simon A."/>
            <person name="Yun M.H."/>
        </authorList>
    </citation>
    <scope>NUCLEOTIDE SEQUENCE</scope>
    <source>
        <strain evidence="2">20211129_DDA</strain>
        <tissue evidence="2">Liver</tissue>
    </source>
</reference>
<feature type="compositionally biased region" description="Low complexity" evidence="1">
    <location>
        <begin position="80"/>
        <end position="96"/>
    </location>
</feature>
<evidence type="ECO:0000256" key="1">
    <source>
        <dbReference type="SAM" id="MobiDB-lite"/>
    </source>
</evidence>
<dbReference type="AlphaFoldDB" id="A0AAV7WD94"/>
<evidence type="ECO:0000313" key="2">
    <source>
        <dbReference type="EMBL" id="KAJ1211318.1"/>
    </source>
</evidence>
<feature type="region of interest" description="Disordered" evidence="1">
    <location>
        <begin position="58"/>
        <end position="129"/>
    </location>
</feature>
<protein>
    <submittedName>
        <fullName evidence="2">Uncharacterized protein</fullName>
    </submittedName>
</protein>
<evidence type="ECO:0000313" key="3">
    <source>
        <dbReference type="Proteomes" id="UP001066276"/>
    </source>
</evidence>
<gene>
    <name evidence="2" type="ORF">NDU88_006678</name>
</gene>
<dbReference type="Proteomes" id="UP001066276">
    <property type="component" value="Chromosome 1_2"/>
</dbReference>
<name>A0AAV7WD94_PLEWA</name>